<evidence type="ECO:0000256" key="2">
    <source>
        <dbReference type="ARBA" id="ARBA00022670"/>
    </source>
</evidence>
<dbReference type="InterPro" id="IPR023828">
    <property type="entry name" value="Peptidase_S8_Ser-AS"/>
</dbReference>
<dbReference type="GO" id="GO:0006508">
    <property type="term" value="P:proteolysis"/>
    <property type="evidence" value="ECO:0007669"/>
    <property type="project" value="UniProtKB-KW"/>
</dbReference>
<keyword evidence="9" id="KW-1185">Reference proteome</keyword>
<dbReference type="GO" id="GO:0004252">
    <property type="term" value="F:serine-type endopeptidase activity"/>
    <property type="evidence" value="ECO:0007669"/>
    <property type="project" value="InterPro"/>
</dbReference>
<evidence type="ECO:0000256" key="4">
    <source>
        <dbReference type="ARBA" id="ARBA00022825"/>
    </source>
</evidence>
<evidence type="ECO:0000256" key="1">
    <source>
        <dbReference type="ARBA" id="ARBA00011073"/>
    </source>
</evidence>
<sequence>MRSLPLYSTVSLLISIAPINAIPTSESNSRFPILKRNVNATTIIQQSTAPWSLQRISSTNPIDLKGRNDIALNFKYRYDTRDTAEGVDVYIIGSGIDMLHPEFEGRAKTRFTAFPDDLWDISGHETLVGGIIGSTTYGVAKKASLWAFKIQTVEITDGPGQMPEFDPAMEANAAIKGLQAALKFHNKRKKQKDFKGSVMNLSWGYDKTEMPVVPGFDAKLREAMVNATKAGMHITIAPNNADFDACNNFPAGYVKDIPSLIVVGSTDVTDTRAKNSDWGTCIDLFAPGVNVTGPTSADWYRYEKTGPQFRADSGTSFAAPITAGVIASQLAKHPELRDDPLGMKKLILGQALKGVVKDTKGSPNLLLNTGIGGNPA</sequence>
<dbReference type="PRINTS" id="PR00723">
    <property type="entry name" value="SUBTILISIN"/>
</dbReference>
<comment type="caution">
    <text evidence="5">Lacks conserved residue(s) required for the propagation of feature annotation.</text>
</comment>
<feature type="domain" description="Peptidase S8/S53" evidence="7">
    <location>
        <begin position="86"/>
        <end position="364"/>
    </location>
</feature>
<evidence type="ECO:0000256" key="6">
    <source>
        <dbReference type="SAM" id="SignalP"/>
    </source>
</evidence>
<dbReference type="PROSITE" id="PS00138">
    <property type="entry name" value="SUBTILASE_SER"/>
    <property type="match status" value="1"/>
</dbReference>
<evidence type="ECO:0000259" key="7">
    <source>
        <dbReference type="Pfam" id="PF00082"/>
    </source>
</evidence>
<evidence type="ECO:0000256" key="5">
    <source>
        <dbReference type="PROSITE-ProRule" id="PRU01240"/>
    </source>
</evidence>
<evidence type="ECO:0000313" key="8">
    <source>
        <dbReference type="EMBL" id="KAK6541954.1"/>
    </source>
</evidence>
<dbReference type="Gene3D" id="3.40.50.200">
    <property type="entry name" value="Peptidase S8/S53 domain"/>
    <property type="match status" value="1"/>
</dbReference>
<reference evidence="8 9" key="1">
    <citation type="submission" date="2019-10" db="EMBL/GenBank/DDBJ databases">
        <authorList>
            <person name="Palmer J.M."/>
        </authorList>
    </citation>
    <scope>NUCLEOTIDE SEQUENCE [LARGE SCALE GENOMIC DNA]</scope>
    <source>
        <strain evidence="8 9">TWF694</strain>
    </source>
</reference>
<gene>
    <name evidence="8" type="ORF">TWF694_007726</name>
</gene>
<proteinExistence type="inferred from homology"/>
<keyword evidence="4" id="KW-0720">Serine protease</keyword>
<dbReference type="Proteomes" id="UP001365542">
    <property type="component" value="Unassembled WGS sequence"/>
</dbReference>
<dbReference type="PROSITE" id="PS51892">
    <property type="entry name" value="SUBTILASE"/>
    <property type="match status" value="1"/>
</dbReference>
<evidence type="ECO:0000256" key="3">
    <source>
        <dbReference type="ARBA" id="ARBA00022801"/>
    </source>
</evidence>
<name>A0AAV9XJ24_9PEZI</name>
<dbReference type="InterPro" id="IPR050131">
    <property type="entry name" value="Peptidase_S8_subtilisin-like"/>
</dbReference>
<protein>
    <recommendedName>
        <fullName evidence="7">Peptidase S8/S53 domain-containing protein</fullName>
    </recommendedName>
</protein>
<accession>A0AAV9XJ24</accession>
<keyword evidence="6" id="KW-0732">Signal</keyword>
<evidence type="ECO:0000313" key="9">
    <source>
        <dbReference type="Proteomes" id="UP001365542"/>
    </source>
</evidence>
<keyword evidence="2" id="KW-0645">Protease</keyword>
<dbReference type="AlphaFoldDB" id="A0AAV9XJ24"/>
<comment type="similarity">
    <text evidence="1 5">Belongs to the peptidase S8 family.</text>
</comment>
<dbReference type="InterPro" id="IPR036852">
    <property type="entry name" value="Peptidase_S8/S53_dom_sf"/>
</dbReference>
<comment type="caution">
    <text evidence="8">The sequence shown here is derived from an EMBL/GenBank/DDBJ whole genome shotgun (WGS) entry which is preliminary data.</text>
</comment>
<dbReference type="PANTHER" id="PTHR43806">
    <property type="entry name" value="PEPTIDASE S8"/>
    <property type="match status" value="1"/>
</dbReference>
<dbReference type="InterPro" id="IPR000209">
    <property type="entry name" value="Peptidase_S8/S53_dom"/>
</dbReference>
<dbReference type="EMBL" id="JAVHJO010000003">
    <property type="protein sequence ID" value="KAK6541954.1"/>
    <property type="molecule type" value="Genomic_DNA"/>
</dbReference>
<dbReference type="SUPFAM" id="SSF52743">
    <property type="entry name" value="Subtilisin-like"/>
    <property type="match status" value="1"/>
</dbReference>
<organism evidence="8 9">
    <name type="scientific">Orbilia ellipsospora</name>
    <dbReference type="NCBI Taxonomy" id="2528407"/>
    <lineage>
        <taxon>Eukaryota</taxon>
        <taxon>Fungi</taxon>
        <taxon>Dikarya</taxon>
        <taxon>Ascomycota</taxon>
        <taxon>Pezizomycotina</taxon>
        <taxon>Orbiliomycetes</taxon>
        <taxon>Orbiliales</taxon>
        <taxon>Orbiliaceae</taxon>
        <taxon>Orbilia</taxon>
    </lineage>
</organism>
<dbReference type="Pfam" id="PF00082">
    <property type="entry name" value="Peptidase_S8"/>
    <property type="match status" value="1"/>
</dbReference>
<feature type="signal peptide" evidence="6">
    <location>
        <begin position="1"/>
        <end position="21"/>
    </location>
</feature>
<dbReference type="PANTHER" id="PTHR43806:SF11">
    <property type="entry name" value="CEREVISIN-RELATED"/>
    <property type="match status" value="1"/>
</dbReference>
<feature type="chain" id="PRO_5043564314" description="Peptidase S8/S53 domain-containing protein" evidence="6">
    <location>
        <begin position="22"/>
        <end position="376"/>
    </location>
</feature>
<dbReference type="InterPro" id="IPR015500">
    <property type="entry name" value="Peptidase_S8_subtilisin-rel"/>
</dbReference>
<keyword evidence="3" id="KW-0378">Hydrolase</keyword>